<name>A0ABV5NH67_9ACTN</name>
<dbReference type="EMBL" id="JBHMCF010000008">
    <property type="protein sequence ID" value="MFB9469633.1"/>
    <property type="molecule type" value="Genomic_DNA"/>
</dbReference>
<organism evidence="1 2">
    <name type="scientific">Nonomuraea salmonea</name>
    <dbReference type="NCBI Taxonomy" id="46181"/>
    <lineage>
        <taxon>Bacteria</taxon>
        <taxon>Bacillati</taxon>
        <taxon>Actinomycetota</taxon>
        <taxon>Actinomycetes</taxon>
        <taxon>Streptosporangiales</taxon>
        <taxon>Streptosporangiaceae</taxon>
        <taxon>Nonomuraea</taxon>
    </lineage>
</organism>
<dbReference type="RefSeq" id="WP_345407758.1">
    <property type="nucleotide sequence ID" value="NZ_BAAAXS010000001.1"/>
</dbReference>
<comment type="caution">
    <text evidence="1">The sequence shown here is derived from an EMBL/GenBank/DDBJ whole genome shotgun (WGS) entry which is preliminary data.</text>
</comment>
<sequence>MTNGTVLNVGLDPQVVGDPGAPSEAFPTVDAEQVRAGLAKAAAELADMGLAFETCLLGRGAGAEEKFREAVSGKHYDVIVFGGGVRLEPAMTPLFEKLINIARTHSPASVLCFNTGPQTTVDAVRRWWPRPSDAG</sequence>
<proteinExistence type="predicted"/>
<evidence type="ECO:0000313" key="2">
    <source>
        <dbReference type="Proteomes" id="UP001589568"/>
    </source>
</evidence>
<protein>
    <submittedName>
        <fullName evidence="1">Uncharacterized protein</fullName>
    </submittedName>
</protein>
<keyword evidence="2" id="KW-1185">Reference proteome</keyword>
<accession>A0ABV5NH67</accession>
<reference evidence="1 2" key="1">
    <citation type="submission" date="2024-09" db="EMBL/GenBank/DDBJ databases">
        <authorList>
            <person name="Sun Q."/>
            <person name="Mori K."/>
        </authorList>
    </citation>
    <scope>NUCLEOTIDE SEQUENCE [LARGE SCALE GENOMIC DNA]</scope>
    <source>
        <strain evidence="1 2">JCM 3324</strain>
    </source>
</reference>
<gene>
    <name evidence="1" type="ORF">ACFFR3_08945</name>
</gene>
<evidence type="ECO:0000313" key="1">
    <source>
        <dbReference type="EMBL" id="MFB9469633.1"/>
    </source>
</evidence>
<dbReference type="Proteomes" id="UP001589568">
    <property type="component" value="Unassembled WGS sequence"/>
</dbReference>